<name>W0FT22_9BACT</name>
<keyword evidence="1" id="KW-0012">Acyltransferase</keyword>
<proteinExistence type="predicted"/>
<dbReference type="SUPFAM" id="SSF52266">
    <property type="entry name" value="SGNH hydrolase"/>
    <property type="match status" value="1"/>
</dbReference>
<keyword evidence="1" id="KW-0808">Transferase</keyword>
<dbReference type="AlphaFoldDB" id="W0FT22"/>
<protein>
    <submittedName>
        <fullName evidence="1">Acyltransferase</fullName>
    </submittedName>
</protein>
<sequence length="310" mass="33574">MSSAPSLSFEEAEDAAIVALVRVGFSSKANEAVQAGNYLTVELLDESGGVVKRLAERYPMAFGPHGTQIVERRFPLSRAEFARLRSIQVASVCLCGGSSARKAFSARTVSEARRSLRAEQAERAEQERIAAWRARFPVDDYSNTLLIGDSLMQNATSALQMTLPGVDINADAGRTLEKGGLVFERESPDAGVLDHVRSDDGSHERYVIGTGNNDAGGMSLEAAEEIVSCLGPDKEIYFITEIVVGNPYGTEITNAAIDDVVSRYSNVHKIDWHGLVAGRESEYLSDGTHARPAREPDYAACIKEGLDVVY</sequence>
<accession>W0FT22</accession>
<organism evidence="1">
    <name type="scientific">uncultured bacterium Contigcl_1769</name>
    <dbReference type="NCBI Taxonomy" id="1393659"/>
    <lineage>
        <taxon>Bacteria</taxon>
        <taxon>environmental samples</taxon>
    </lineage>
</organism>
<reference evidence="1" key="1">
    <citation type="journal article" date="2013" name="PLoS ONE">
        <title>Metagenomic insights into the carbohydrate-active enzymes carried by the microorganisms adhering to solid digesta in the rumen of cows.</title>
        <authorList>
            <person name="Wang L."/>
            <person name="Hatem A."/>
            <person name="Catalyurek U.V."/>
            <person name="Morrison M."/>
            <person name="Yu Z."/>
        </authorList>
    </citation>
    <scope>NUCLEOTIDE SEQUENCE</scope>
</reference>
<dbReference type="GO" id="GO:0016746">
    <property type="term" value="F:acyltransferase activity"/>
    <property type="evidence" value="ECO:0007669"/>
    <property type="project" value="UniProtKB-KW"/>
</dbReference>
<evidence type="ECO:0000313" key="1">
    <source>
        <dbReference type="EMBL" id="AHF26097.1"/>
    </source>
</evidence>
<dbReference type="EMBL" id="KC246867">
    <property type="protein sequence ID" value="AHF26097.1"/>
    <property type="molecule type" value="Genomic_DNA"/>
</dbReference>